<dbReference type="EMBL" id="WVUK01000046">
    <property type="protein sequence ID" value="KAF7495664.1"/>
    <property type="molecule type" value="Genomic_DNA"/>
</dbReference>
<dbReference type="InterPro" id="IPR035979">
    <property type="entry name" value="RBD_domain_sf"/>
</dbReference>
<feature type="region of interest" description="Disordered" evidence="4">
    <location>
        <begin position="333"/>
        <end position="375"/>
    </location>
</feature>
<dbReference type="AlphaFoldDB" id="A0A834RET9"/>
<evidence type="ECO:0000256" key="2">
    <source>
        <dbReference type="ARBA" id="ARBA00022884"/>
    </source>
</evidence>
<gene>
    <name evidence="6" type="ORF">SSS_3775</name>
</gene>
<feature type="compositionally biased region" description="Gly residues" evidence="4">
    <location>
        <begin position="363"/>
        <end position="375"/>
    </location>
</feature>
<evidence type="ECO:0000313" key="7">
    <source>
        <dbReference type="EnsemblMetazoa" id="KAF7495664.1"/>
    </source>
</evidence>
<name>A0A834RET9_SARSC</name>
<dbReference type="Proteomes" id="UP000070412">
    <property type="component" value="Unassembled WGS sequence"/>
</dbReference>
<dbReference type="CDD" id="cd12328">
    <property type="entry name" value="RRM2_hnRNPA_like"/>
    <property type="match status" value="1"/>
</dbReference>
<dbReference type="GO" id="GO:0003730">
    <property type="term" value="F:mRNA 3'-UTR binding"/>
    <property type="evidence" value="ECO:0007669"/>
    <property type="project" value="TreeGrafter"/>
</dbReference>
<protein>
    <submittedName>
        <fullName evidence="6">Heterogeneous nuclear ribonucleoprotein 87F</fullName>
    </submittedName>
</protein>
<feature type="compositionally biased region" description="Acidic residues" evidence="4">
    <location>
        <begin position="56"/>
        <end position="66"/>
    </location>
</feature>
<feature type="domain" description="RRM" evidence="5">
    <location>
        <begin position="70"/>
        <end position="153"/>
    </location>
</feature>
<dbReference type="EnsemblMetazoa" id="SSS_3775s_mrna">
    <property type="protein sequence ID" value="KAF7495664.1"/>
    <property type="gene ID" value="SSS_3775"/>
</dbReference>
<dbReference type="InterPro" id="IPR012677">
    <property type="entry name" value="Nucleotide-bd_a/b_plait_sf"/>
</dbReference>
<dbReference type="PROSITE" id="PS50102">
    <property type="entry name" value="RRM"/>
    <property type="match status" value="2"/>
</dbReference>
<dbReference type="InterPro" id="IPR000504">
    <property type="entry name" value="RRM_dom"/>
</dbReference>
<evidence type="ECO:0000256" key="4">
    <source>
        <dbReference type="SAM" id="MobiDB-lite"/>
    </source>
</evidence>
<dbReference type="Gene3D" id="3.30.70.330">
    <property type="match status" value="2"/>
</dbReference>
<feature type="domain" description="RRM" evidence="5">
    <location>
        <begin position="161"/>
        <end position="238"/>
    </location>
</feature>
<feature type="region of interest" description="Disordered" evidence="4">
    <location>
        <begin position="130"/>
        <end position="157"/>
    </location>
</feature>
<feature type="compositionally biased region" description="Low complexity" evidence="4">
    <location>
        <begin position="353"/>
        <end position="362"/>
    </location>
</feature>
<keyword evidence="6" id="KW-0687">Ribonucleoprotein</keyword>
<evidence type="ECO:0000313" key="6">
    <source>
        <dbReference type="EMBL" id="KAF7495664.1"/>
    </source>
</evidence>
<sequence length="375" mass="40920">MAEQSNGHEENVAQQSADVKDNNVDDTLNDADQNTGNDSNDANNHQNDGNNGKDADGDDDQTEDEPEQFRKLFIGGLDYKTTEETLKGHFQQWGEIVDCVVMRDPQTKRSRGFGFITYSKSSMVDLAQKARPHKVDGREVEPKRAVPREDSGKPESQATVKKIFLGGLKEDVEEEDLREFFLEYGNVVNVNIVTEKETGKKRGFAFVEFDDYDPVDKIVLKRLHVIKGKNTEVKKALSKQEMDTMKRKTEARNINRSGTRNAQVWESGPGGYGGYGGGNNNGGGYGQGGYGGGYGSGYGGGGGGGGNQNYNQNQGWNQGGWSSDYNSGYGNSYGGGPIRNNYNHNRSQGPYGGWTNTNSGYGNNYGGGNYGGGRR</sequence>
<reference evidence="7" key="3">
    <citation type="submission" date="2022-06" db="UniProtKB">
        <authorList>
            <consortium name="EnsemblMetazoa"/>
        </authorList>
    </citation>
    <scope>IDENTIFICATION</scope>
</reference>
<keyword evidence="2 3" id="KW-0694">RNA-binding</keyword>
<organism evidence="6">
    <name type="scientific">Sarcoptes scabiei</name>
    <name type="common">Itch mite</name>
    <name type="synonym">Acarus scabiei</name>
    <dbReference type="NCBI Taxonomy" id="52283"/>
    <lineage>
        <taxon>Eukaryota</taxon>
        <taxon>Metazoa</taxon>
        <taxon>Ecdysozoa</taxon>
        <taxon>Arthropoda</taxon>
        <taxon>Chelicerata</taxon>
        <taxon>Arachnida</taxon>
        <taxon>Acari</taxon>
        <taxon>Acariformes</taxon>
        <taxon>Sarcoptiformes</taxon>
        <taxon>Astigmata</taxon>
        <taxon>Psoroptidia</taxon>
        <taxon>Sarcoptoidea</taxon>
        <taxon>Sarcoptidae</taxon>
        <taxon>Sarcoptinae</taxon>
        <taxon>Sarcoptes</taxon>
    </lineage>
</organism>
<dbReference type="GO" id="GO:0071013">
    <property type="term" value="C:catalytic step 2 spliceosome"/>
    <property type="evidence" value="ECO:0007669"/>
    <property type="project" value="TreeGrafter"/>
</dbReference>
<dbReference type="SUPFAM" id="SSF54928">
    <property type="entry name" value="RNA-binding domain, RBD"/>
    <property type="match status" value="2"/>
</dbReference>
<feature type="compositionally biased region" description="Low complexity" evidence="4">
    <location>
        <begin position="40"/>
        <end position="52"/>
    </location>
</feature>
<reference evidence="6" key="2">
    <citation type="submission" date="2020-01" db="EMBL/GenBank/DDBJ databases">
        <authorList>
            <person name="Korhonen P.K.K."/>
            <person name="Guangxu M.G."/>
            <person name="Wang T.W."/>
            <person name="Stroehlein A.J.S."/>
            <person name="Young N.D."/>
            <person name="Ang C.-S.A."/>
            <person name="Fernando D.W.F."/>
            <person name="Lu H.L."/>
            <person name="Taylor S.T."/>
            <person name="Ehtesham M.E.M."/>
            <person name="Najaraj S.H.N."/>
            <person name="Harsha G.H.G."/>
            <person name="Madugundu A.M."/>
            <person name="Renuse S.R."/>
            <person name="Holt D.H."/>
            <person name="Pandey A.P."/>
            <person name="Papenfuss A.P."/>
            <person name="Gasser R.B.G."/>
            <person name="Fischer K.F."/>
        </authorList>
    </citation>
    <scope>NUCLEOTIDE SEQUENCE</scope>
    <source>
        <strain evidence="6">SSS_KF_BRIS2020</strain>
    </source>
</reference>
<dbReference type="Pfam" id="PF00076">
    <property type="entry name" value="RRM_1"/>
    <property type="match status" value="2"/>
</dbReference>
<keyword evidence="1" id="KW-0677">Repeat</keyword>
<feature type="compositionally biased region" description="Polar residues" evidence="4">
    <location>
        <begin position="30"/>
        <end position="39"/>
    </location>
</feature>
<feature type="compositionally biased region" description="Basic and acidic residues" evidence="4">
    <location>
        <begin position="133"/>
        <end position="153"/>
    </location>
</feature>
<dbReference type="OrthoDB" id="1875751at2759"/>
<accession>A0A834RET9</accession>
<feature type="compositionally biased region" description="Basic and acidic residues" evidence="4">
    <location>
        <begin position="1"/>
        <end position="11"/>
    </location>
</feature>
<evidence type="ECO:0000259" key="5">
    <source>
        <dbReference type="PROSITE" id="PS50102"/>
    </source>
</evidence>
<evidence type="ECO:0000256" key="1">
    <source>
        <dbReference type="ARBA" id="ARBA00022737"/>
    </source>
</evidence>
<evidence type="ECO:0000256" key="3">
    <source>
        <dbReference type="PROSITE-ProRule" id="PRU00176"/>
    </source>
</evidence>
<dbReference type="FunFam" id="3.30.70.330:FF:000040">
    <property type="entry name" value="Heterogeneous nuclear ribonucleoprotein A2/B1"/>
    <property type="match status" value="1"/>
</dbReference>
<dbReference type="SMART" id="SM00360">
    <property type="entry name" value="RRM"/>
    <property type="match status" value="2"/>
</dbReference>
<dbReference type="PANTHER" id="PTHR48026:SF14">
    <property type="entry name" value="HETEROGENEOUS NUCLEAR RIBONUCLEOPROTEIN A1"/>
    <property type="match status" value="1"/>
</dbReference>
<dbReference type="GO" id="GO:0098687">
    <property type="term" value="C:chromosomal region"/>
    <property type="evidence" value="ECO:0007669"/>
    <property type="project" value="UniProtKB-ARBA"/>
</dbReference>
<proteinExistence type="predicted"/>
<feature type="region of interest" description="Disordered" evidence="4">
    <location>
        <begin position="1"/>
        <end position="66"/>
    </location>
</feature>
<reference evidence="8" key="1">
    <citation type="journal article" date="2020" name="PLoS Negl. Trop. Dis.">
        <title>High-quality nuclear genome for Sarcoptes scabiei-A critical resource for a neglected parasite.</title>
        <authorList>
            <person name="Korhonen P.K."/>
            <person name="Gasser R.B."/>
            <person name="Ma G."/>
            <person name="Wang T."/>
            <person name="Stroehlein A.J."/>
            <person name="Young N.D."/>
            <person name="Ang C.S."/>
            <person name="Fernando D.D."/>
            <person name="Lu H.C."/>
            <person name="Taylor S."/>
            <person name="Reynolds S.L."/>
            <person name="Mofiz E."/>
            <person name="Najaraj S.H."/>
            <person name="Gowda H."/>
            <person name="Madugundu A."/>
            <person name="Renuse S."/>
            <person name="Holt D."/>
            <person name="Pandey A."/>
            <person name="Papenfuss A.T."/>
            <person name="Fischer K."/>
        </authorList>
    </citation>
    <scope>NUCLEOTIDE SEQUENCE [LARGE SCALE GENOMIC DNA]</scope>
</reference>
<evidence type="ECO:0000313" key="8">
    <source>
        <dbReference type="Proteomes" id="UP000070412"/>
    </source>
</evidence>
<keyword evidence="8" id="KW-1185">Reference proteome</keyword>
<dbReference type="GO" id="GO:0000398">
    <property type="term" value="P:mRNA splicing, via spliceosome"/>
    <property type="evidence" value="ECO:0007669"/>
    <property type="project" value="TreeGrafter"/>
</dbReference>
<dbReference type="PANTHER" id="PTHR48026">
    <property type="entry name" value="HOMOLOGOUS TO DROSOPHILA SQD (SQUID) PROTEIN"/>
    <property type="match status" value="1"/>
</dbReference>
<dbReference type="CDD" id="cd12578">
    <property type="entry name" value="RRM1_hnRNPA_like"/>
    <property type="match status" value="1"/>
</dbReference>